<sequence>MNPLKYAYMAATGQHTRRGEKHKLFPKYMLYAGALIVIKILVLCFWAYGKKHPFAWHVGFGVWLQGHPKRSTQIWSFCGTLLAVFTLFLLDQLLHLMVRQKIQSSTSLSTIEGWSKLSYHKIFKDIKSPYLSIFSLAIWGAAILLQSGFTTLITPIPYQSNYTINGTEMNLMSDSFLDWVNRFSKNLTTCDWGNYTIESPEEHISLYYPVCPYFLDQVAFATAGMVNAVDNGFFSFSTFTRVTDSIFNGSTGGVLPMGDVGIAAFQDDLTFPDISWWTPWNLTANYTTPYNYTLIQQGVTAEVSCQDIGDDTPISRYNPEASMNVTNSYTIATMAEYTFTYDTENFCPPPGRSFDDKNTDTFVTPINSSLGVYMCQPDVEINEWTLYLSPYDDYTKVIPNLACAIKPKLTDNLVTYESTGFMIEQSPIADISNSTFVPFDIIYAIPQAFLSSYSSTGNFLLDSLTSTSKTIYSLEGGGSEYSQNSTQILQNIIIGLFEYQATLSKINYRAIQGIENKDGTMNGDLTQEVKGIFTITRVGYTGTTNSITILIPVLCFIIVSAFYYCFEGLRAEHGQATTWDPLNPVCLVAAGAAGGAAGRLAQLHGRGDADDKDQGLKKYKVRFVGEQGLANDSAHGEVTVEQAMPEKEAFLHPGHPGA</sequence>
<keyword evidence="3" id="KW-1185">Reference proteome</keyword>
<dbReference type="Proteomes" id="UP001492380">
    <property type="component" value="Unassembled WGS sequence"/>
</dbReference>
<feature type="transmembrane region" description="Helical" evidence="1">
    <location>
        <begin position="28"/>
        <end position="48"/>
    </location>
</feature>
<keyword evidence="1" id="KW-1133">Transmembrane helix</keyword>
<protein>
    <submittedName>
        <fullName evidence="2">Uncharacterized protein</fullName>
    </submittedName>
</protein>
<keyword evidence="1" id="KW-0812">Transmembrane</keyword>
<keyword evidence="1" id="KW-0472">Membrane</keyword>
<organism evidence="2 3">
    <name type="scientific">Phyllosticta capitalensis</name>
    <dbReference type="NCBI Taxonomy" id="121624"/>
    <lineage>
        <taxon>Eukaryota</taxon>
        <taxon>Fungi</taxon>
        <taxon>Dikarya</taxon>
        <taxon>Ascomycota</taxon>
        <taxon>Pezizomycotina</taxon>
        <taxon>Dothideomycetes</taxon>
        <taxon>Dothideomycetes incertae sedis</taxon>
        <taxon>Botryosphaeriales</taxon>
        <taxon>Phyllostictaceae</taxon>
        <taxon>Phyllosticta</taxon>
    </lineage>
</organism>
<dbReference type="EMBL" id="JBBWRZ010000001">
    <property type="protein sequence ID" value="KAK8246273.1"/>
    <property type="molecule type" value="Genomic_DNA"/>
</dbReference>
<evidence type="ECO:0000256" key="1">
    <source>
        <dbReference type="SAM" id="Phobius"/>
    </source>
</evidence>
<feature type="transmembrane region" description="Helical" evidence="1">
    <location>
        <begin position="130"/>
        <end position="149"/>
    </location>
</feature>
<name>A0ABR1Z1K0_9PEZI</name>
<feature type="transmembrane region" description="Helical" evidence="1">
    <location>
        <begin position="547"/>
        <end position="566"/>
    </location>
</feature>
<gene>
    <name evidence="2" type="ORF">HDK90DRAFT_6803</name>
</gene>
<feature type="transmembrane region" description="Helical" evidence="1">
    <location>
        <begin position="74"/>
        <end position="94"/>
    </location>
</feature>
<comment type="caution">
    <text evidence="2">The sequence shown here is derived from an EMBL/GenBank/DDBJ whole genome shotgun (WGS) entry which is preliminary data.</text>
</comment>
<reference evidence="2 3" key="1">
    <citation type="submission" date="2024-04" db="EMBL/GenBank/DDBJ databases">
        <title>Phyllosticta paracitricarpa is synonymous to the EU quarantine fungus P. citricarpa based on phylogenomic analyses.</title>
        <authorList>
            <consortium name="Lawrence Berkeley National Laboratory"/>
            <person name="Van Ingen-Buijs V.A."/>
            <person name="Van Westerhoven A.C."/>
            <person name="Haridas S."/>
            <person name="Skiadas P."/>
            <person name="Martin F."/>
            <person name="Groenewald J.Z."/>
            <person name="Crous P.W."/>
            <person name="Seidl M.F."/>
        </authorList>
    </citation>
    <scope>NUCLEOTIDE SEQUENCE [LARGE SCALE GENOMIC DNA]</scope>
    <source>
        <strain evidence="2 3">CBS 123374</strain>
    </source>
</reference>
<evidence type="ECO:0000313" key="3">
    <source>
        <dbReference type="Proteomes" id="UP001492380"/>
    </source>
</evidence>
<accession>A0ABR1Z1K0</accession>
<evidence type="ECO:0000313" key="2">
    <source>
        <dbReference type="EMBL" id="KAK8246273.1"/>
    </source>
</evidence>
<proteinExistence type="predicted"/>